<sequence length="228" mass="26352">MMIVCLRGMAMEMNWGNVQNINPIIYFGVIFDLRYKIKFIEWIFEKMYSDDVLIGNDMFIRVKNMLSKLYSWYSIVYGQGKGLLKNPHHKALTDTGHMASSTLVNCAEGRRLTRENRSHYLLLVRETNKTADSTGGKNMGKSTTDIPSSKIEFPSLESQVQVHEVVGENNFVDKKIYEMLLSNLEALFQNTTKQIFEFGYNKDETEKALSRNGLYIGERNPNKRQGYF</sequence>
<keyword evidence="2" id="KW-1185">Reference proteome</keyword>
<accession>A0ACB9PCP6</accession>
<name>A0ACB9PCP6_BAUVA</name>
<dbReference type="Proteomes" id="UP000828941">
    <property type="component" value="Chromosome 5"/>
</dbReference>
<reference evidence="1 2" key="1">
    <citation type="journal article" date="2022" name="DNA Res.">
        <title>Chromosomal-level genome assembly of the orchid tree Bauhinia variegata (Leguminosae; Cercidoideae) supports the allotetraploid origin hypothesis of Bauhinia.</title>
        <authorList>
            <person name="Zhong Y."/>
            <person name="Chen Y."/>
            <person name="Zheng D."/>
            <person name="Pang J."/>
            <person name="Liu Y."/>
            <person name="Luo S."/>
            <person name="Meng S."/>
            <person name="Qian L."/>
            <person name="Wei D."/>
            <person name="Dai S."/>
            <person name="Zhou R."/>
        </authorList>
    </citation>
    <scope>NUCLEOTIDE SEQUENCE [LARGE SCALE GENOMIC DNA]</scope>
    <source>
        <strain evidence="1">BV-YZ2020</strain>
    </source>
</reference>
<organism evidence="1 2">
    <name type="scientific">Bauhinia variegata</name>
    <name type="common">Purple orchid tree</name>
    <name type="synonym">Phanera variegata</name>
    <dbReference type="NCBI Taxonomy" id="167791"/>
    <lineage>
        <taxon>Eukaryota</taxon>
        <taxon>Viridiplantae</taxon>
        <taxon>Streptophyta</taxon>
        <taxon>Embryophyta</taxon>
        <taxon>Tracheophyta</taxon>
        <taxon>Spermatophyta</taxon>
        <taxon>Magnoliopsida</taxon>
        <taxon>eudicotyledons</taxon>
        <taxon>Gunneridae</taxon>
        <taxon>Pentapetalae</taxon>
        <taxon>rosids</taxon>
        <taxon>fabids</taxon>
        <taxon>Fabales</taxon>
        <taxon>Fabaceae</taxon>
        <taxon>Cercidoideae</taxon>
        <taxon>Cercideae</taxon>
        <taxon>Bauhiniinae</taxon>
        <taxon>Bauhinia</taxon>
    </lineage>
</organism>
<evidence type="ECO:0000313" key="1">
    <source>
        <dbReference type="EMBL" id="KAI4346243.1"/>
    </source>
</evidence>
<evidence type="ECO:0000313" key="2">
    <source>
        <dbReference type="Proteomes" id="UP000828941"/>
    </source>
</evidence>
<protein>
    <submittedName>
        <fullName evidence="1">Uncharacterized protein</fullName>
    </submittedName>
</protein>
<proteinExistence type="predicted"/>
<gene>
    <name evidence="1" type="ORF">L6164_013311</name>
</gene>
<comment type="caution">
    <text evidence="1">The sequence shown here is derived from an EMBL/GenBank/DDBJ whole genome shotgun (WGS) entry which is preliminary data.</text>
</comment>
<dbReference type="EMBL" id="CM039430">
    <property type="protein sequence ID" value="KAI4346243.1"/>
    <property type="molecule type" value="Genomic_DNA"/>
</dbReference>